<evidence type="ECO:0000313" key="2">
    <source>
        <dbReference type="Proteomes" id="UP000030889"/>
    </source>
</evidence>
<dbReference type="Pfam" id="PF05164">
    <property type="entry name" value="ZapA"/>
    <property type="match status" value="1"/>
</dbReference>
<proteinExistence type="predicted"/>
<dbReference type="InterPro" id="IPR007838">
    <property type="entry name" value="Cell_div_ZapA-like"/>
</dbReference>
<keyword evidence="2" id="KW-1185">Reference proteome</keyword>
<evidence type="ECO:0008006" key="3">
    <source>
        <dbReference type="Google" id="ProtNLM"/>
    </source>
</evidence>
<sequence length="95" mass="11031">MQKFNIRLNVAGKSYALGIEREKEEIFRRAEKEVNRLTAAVESQYMADREDYLAVVALQLAVKVVELEASRSLGRDIDELDALNRRLDEHLNRLR</sequence>
<dbReference type="RefSeq" id="WP_022063200.1">
    <property type="nucleotide sequence ID" value="NZ_JRGF01000012.1"/>
</dbReference>
<comment type="caution">
    <text evidence="1">The sequence shown here is derived from an EMBL/GenBank/DDBJ whole genome shotgun (WGS) entry which is preliminary data.</text>
</comment>
<organism evidence="1 2">
    <name type="scientific">Alistipes inops</name>
    <dbReference type="NCBI Taxonomy" id="1501391"/>
    <lineage>
        <taxon>Bacteria</taxon>
        <taxon>Pseudomonadati</taxon>
        <taxon>Bacteroidota</taxon>
        <taxon>Bacteroidia</taxon>
        <taxon>Bacteroidales</taxon>
        <taxon>Rikenellaceae</taxon>
        <taxon>Alistipes</taxon>
    </lineage>
</organism>
<dbReference type="EMBL" id="JRGF01000012">
    <property type="protein sequence ID" value="KHE41333.1"/>
    <property type="molecule type" value="Genomic_DNA"/>
</dbReference>
<reference evidence="1 2" key="1">
    <citation type="submission" date="2014-09" db="EMBL/GenBank/DDBJ databases">
        <title>Alistipes sp. 627, sp. nov., a novel member of the family Rikenellaceae isolated from human faeces.</title>
        <authorList>
            <person name="Shkoporov A.N."/>
            <person name="Chaplin A.V."/>
            <person name="Motuzova O.V."/>
            <person name="Kafarskaia L.I."/>
            <person name="Khokhlova E.V."/>
            <person name="Efimov B.A."/>
        </authorList>
    </citation>
    <scope>NUCLEOTIDE SEQUENCE [LARGE SCALE GENOMIC DNA]</scope>
    <source>
        <strain evidence="1 2">627</strain>
    </source>
</reference>
<protein>
    <recommendedName>
        <fullName evidence="3">Cell division protein ZapA</fullName>
    </recommendedName>
</protein>
<gene>
    <name evidence="1" type="ORF">LG35_08855</name>
</gene>
<dbReference type="InterPro" id="IPR036192">
    <property type="entry name" value="Cell_div_ZapA-like_sf"/>
</dbReference>
<dbReference type="Proteomes" id="UP000030889">
    <property type="component" value="Unassembled WGS sequence"/>
</dbReference>
<dbReference type="SUPFAM" id="SSF102829">
    <property type="entry name" value="Cell division protein ZapA-like"/>
    <property type="match status" value="1"/>
</dbReference>
<accession>A0ABR4YHB9</accession>
<name>A0ABR4YHB9_9BACT</name>
<evidence type="ECO:0000313" key="1">
    <source>
        <dbReference type="EMBL" id="KHE41333.1"/>
    </source>
</evidence>